<evidence type="ECO:0000259" key="2">
    <source>
        <dbReference type="Pfam" id="PF02729"/>
    </source>
</evidence>
<keyword evidence="1" id="KW-0808">Transferase</keyword>
<keyword evidence="4" id="KW-1185">Reference proteome</keyword>
<proteinExistence type="predicted"/>
<accession>A0ABW7HGF6</accession>
<evidence type="ECO:0000313" key="3">
    <source>
        <dbReference type="EMBL" id="MFG6488587.1"/>
    </source>
</evidence>
<protein>
    <recommendedName>
        <fullName evidence="2">Aspartate/ornithine carbamoyltransferase carbamoyl-P binding domain-containing protein</fullName>
    </recommendedName>
</protein>
<feature type="domain" description="Aspartate/ornithine carbamoyltransferase carbamoyl-P binding" evidence="2">
    <location>
        <begin position="12"/>
        <end position="134"/>
    </location>
</feature>
<comment type="caution">
    <text evidence="3">The sequence shown here is derived from an EMBL/GenBank/DDBJ whole genome shotgun (WGS) entry which is preliminary data.</text>
</comment>
<reference evidence="3 4" key="1">
    <citation type="submission" date="2024-08" db="EMBL/GenBank/DDBJ databases">
        <authorList>
            <person name="Lu H."/>
        </authorList>
    </citation>
    <scope>NUCLEOTIDE SEQUENCE [LARGE SCALE GENOMIC DNA]</scope>
    <source>
        <strain evidence="3 4">BYS78W</strain>
    </source>
</reference>
<gene>
    <name evidence="3" type="ORF">ACG04R_18005</name>
</gene>
<dbReference type="EMBL" id="JBIGIC010000009">
    <property type="protein sequence ID" value="MFG6488587.1"/>
    <property type="molecule type" value="Genomic_DNA"/>
</dbReference>
<dbReference type="InterPro" id="IPR006132">
    <property type="entry name" value="Asp/Orn_carbamoyltranf_P-bd"/>
</dbReference>
<dbReference type="InterPro" id="IPR036901">
    <property type="entry name" value="Asp/Orn_carbamoylTrfase_sf"/>
</dbReference>
<dbReference type="Proteomes" id="UP001606134">
    <property type="component" value="Unassembled WGS sequence"/>
</dbReference>
<evidence type="ECO:0000256" key="1">
    <source>
        <dbReference type="ARBA" id="ARBA00022679"/>
    </source>
</evidence>
<name>A0ABW7HGF6_9BURK</name>
<organism evidence="3 4">
    <name type="scientific">Pelomonas candidula</name>
    <dbReference type="NCBI Taxonomy" id="3299025"/>
    <lineage>
        <taxon>Bacteria</taxon>
        <taxon>Pseudomonadati</taxon>
        <taxon>Pseudomonadota</taxon>
        <taxon>Betaproteobacteria</taxon>
        <taxon>Burkholderiales</taxon>
        <taxon>Sphaerotilaceae</taxon>
        <taxon>Roseateles</taxon>
    </lineage>
</organism>
<dbReference type="Gene3D" id="3.40.50.1370">
    <property type="entry name" value="Aspartate/ornithine carbamoyltransferase"/>
    <property type="match status" value="1"/>
</dbReference>
<dbReference type="RefSeq" id="WP_394413781.1">
    <property type="nucleotide sequence ID" value="NZ_JBIGIC010000009.1"/>
</dbReference>
<dbReference type="Pfam" id="PF02729">
    <property type="entry name" value="OTCace_N"/>
    <property type="match status" value="1"/>
</dbReference>
<evidence type="ECO:0000313" key="4">
    <source>
        <dbReference type="Proteomes" id="UP001606134"/>
    </source>
</evidence>
<sequence>MPPPFPSWSPDALGHDGLSALLDNANRFSRAAASPDGLPPLLRGKRLALLSSDHTSPEALAFQKAATELGAHVALVRADAASGPRSLAALLGQLYDAIECQGVDDAALRALDREAGVPVFNNIGSAAHPLYAMAGAADPHRLLQALLCRALS</sequence>
<dbReference type="SUPFAM" id="SSF53671">
    <property type="entry name" value="Aspartate/ornithine carbamoyltransferase"/>
    <property type="match status" value="1"/>
</dbReference>